<dbReference type="STRING" id="39492.ERS852540_00902"/>
<reference evidence="1 2" key="1">
    <citation type="submission" date="2015-09" db="EMBL/GenBank/DDBJ databases">
        <authorList>
            <consortium name="Pathogen Informatics"/>
        </authorList>
    </citation>
    <scope>NUCLEOTIDE SEQUENCE [LARGE SCALE GENOMIC DNA]</scope>
    <source>
        <strain evidence="1 2">2789STDY5834928</strain>
    </source>
</reference>
<gene>
    <name evidence="1" type="ORF">ERS852540_00902</name>
</gene>
<name>A0A174ZB14_9FIRM</name>
<sequence>MAELVTARQNAIYDCTHIYLDAFGKKGPIGDLYSEAVAEYLERFIKTENCFSLPKNLYIFENGVWGVAPSRVRAAAPHSAPSHGEGVWG</sequence>
<dbReference type="AlphaFoldDB" id="A0A174ZB14"/>
<accession>A0A174ZB14</accession>
<protein>
    <submittedName>
        <fullName evidence="1">Uncharacterized protein</fullName>
    </submittedName>
</protein>
<dbReference type="EMBL" id="CZBY01000005">
    <property type="protein sequence ID" value="CUQ84513.1"/>
    <property type="molecule type" value="Genomic_DNA"/>
</dbReference>
<dbReference type="Proteomes" id="UP000095662">
    <property type="component" value="Unassembled WGS sequence"/>
</dbReference>
<proteinExistence type="predicted"/>
<organism evidence="1 2">
    <name type="scientific">[Eubacterium] siraeum</name>
    <dbReference type="NCBI Taxonomy" id="39492"/>
    <lineage>
        <taxon>Bacteria</taxon>
        <taxon>Bacillati</taxon>
        <taxon>Bacillota</taxon>
        <taxon>Clostridia</taxon>
        <taxon>Eubacteriales</taxon>
        <taxon>Oscillospiraceae</taxon>
        <taxon>Oscillospiraceae incertae sedis</taxon>
    </lineage>
</organism>
<evidence type="ECO:0000313" key="2">
    <source>
        <dbReference type="Proteomes" id="UP000095662"/>
    </source>
</evidence>
<evidence type="ECO:0000313" key="1">
    <source>
        <dbReference type="EMBL" id="CUQ84513.1"/>
    </source>
</evidence>